<feature type="compositionally biased region" description="Low complexity" evidence="14">
    <location>
        <begin position="494"/>
        <end position="507"/>
    </location>
</feature>
<dbReference type="InterPro" id="IPR001060">
    <property type="entry name" value="FCH_dom"/>
</dbReference>
<protein>
    <recommendedName>
        <fullName evidence="20">SH3 domain-containing protein</fullName>
    </recommendedName>
</protein>
<dbReference type="GO" id="GO:0140042">
    <property type="term" value="P:lipid droplet formation"/>
    <property type="evidence" value="ECO:0007669"/>
    <property type="project" value="UniProtKB-ARBA"/>
</dbReference>
<dbReference type="SUPFAM" id="SSF103657">
    <property type="entry name" value="BAR/IMD domain-like"/>
    <property type="match status" value="1"/>
</dbReference>
<dbReference type="CDD" id="cd00174">
    <property type="entry name" value="SH3"/>
    <property type="match status" value="1"/>
</dbReference>
<keyword evidence="11" id="KW-0206">Cytoskeleton</keyword>
<dbReference type="CDD" id="cd23995">
    <property type="entry name" value="Seipin_BSCL2_like"/>
    <property type="match status" value="1"/>
</dbReference>
<keyword evidence="10 15" id="KW-0472">Membrane</keyword>
<evidence type="ECO:0000256" key="9">
    <source>
        <dbReference type="ARBA" id="ARBA00023098"/>
    </source>
</evidence>
<dbReference type="eggNOG" id="KOG4200">
    <property type="taxonomic scope" value="Eukaryota"/>
</dbReference>
<evidence type="ECO:0000256" key="2">
    <source>
        <dbReference type="ARBA" id="ARBA00004477"/>
    </source>
</evidence>
<keyword evidence="3 12" id="KW-0728">SH3 domain</keyword>
<gene>
    <name evidence="18" type="ORF">TRIVIDRAFT_36883</name>
</gene>
<dbReference type="SMART" id="SM00326">
    <property type="entry name" value="SH3"/>
    <property type="match status" value="1"/>
</dbReference>
<keyword evidence="4" id="KW-0963">Cytoplasm</keyword>
<dbReference type="Gene3D" id="2.30.30.40">
    <property type="entry name" value="SH3 Domains"/>
    <property type="match status" value="1"/>
</dbReference>
<dbReference type="FunFam" id="1.20.1270.60:FF:000045">
    <property type="entry name" value="Cell division control protein"/>
    <property type="match status" value="1"/>
</dbReference>
<dbReference type="Proteomes" id="UP000007115">
    <property type="component" value="Unassembled WGS sequence"/>
</dbReference>
<dbReference type="PANTHER" id="PTHR23065:SF7">
    <property type="entry name" value="NOSTRIN, ISOFORM H"/>
    <property type="match status" value="1"/>
</dbReference>
<evidence type="ECO:0000259" key="16">
    <source>
        <dbReference type="PROSITE" id="PS50002"/>
    </source>
</evidence>
<dbReference type="InParanoid" id="G9MP97"/>
<feature type="compositionally biased region" description="Polar residues" evidence="14">
    <location>
        <begin position="579"/>
        <end position="598"/>
    </location>
</feature>
<evidence type="ECO:0000256" key="3">
    <source>
        <dbReference type="ARBA" id="ARBA00022443"/>
    </source>
</evidence>
<dbReference type="GO" id="GO:0030036">
    <property type="term" value="P:actin cytoskeleton organization"/>
    <property type="evidence" value="ECO:0007669"/>
    <property type="project" value="UniProtKB-ARBA"/>
</dbReference>
<reference evidence="18 19" key="1">
    <citation type="journal article" date="2011" name="Genome Biol.">
        <title>Comparative genome sequence analysis underscores mycoparasitism as the ancestral life style of Trichoderma.</title>
        <authorList>
            <person name="Kubicek C.P."/>
            <person name="Herrera-Estrella A."/>
            <person name="Seidl-Seiboth V."/>
            <person name="Martinez D.A."/>
            <person name="Druzhinina I.S."/>
            <person name="Thon M."/>
            <person name="Zeilinger S."/>
            <person name="Casas-Flores S."/>
            <person name="Horwitz B.A."/>
            <person name="Mukherjee P.K."/>
            <person name="Mukherjee M."/>
            <person name="Kredics L."/>
            <person name="Alcaraz L.D."/>
            <person name="Aerts A."/>
            <person name="Antal Z."/>
            <person name="Atanasova L."/>
            <person name="Cervantes-Badillo M.G."/>
            <person name="Challacombe J."/>
            <person name="Chertkov O."/>
            <person name="McCluskey K."/>
            <person name="Coulpier F."/>
            <person name="Deshpande N."/>
            <person name="von Doehren H."/>
            <person name="Ebbole D.J."/>
            <person name="Esquivel-Naranjo E.U."/>
            <person name="Fekete E."/>
            <person name="Flipphi M."/>
            <person name="Glaser F."/>
            <person name="Gomez-Rodriguez E.Y."/>
            <person name="Gruber S."/>
            <person name="Han C."/>
            <person name="Henrissat B."/>
            <person name="Hermosa R."/>
            <person name="Hernandez-Onate M."/>
            <person name="Karaffa L."/>
            <person name="Kosti I."/>
            <person name="Le Crom S."/>
            <person name="Lindquist E."/>
            <person name="Lucas S."/>
            <person name="Luebeck M."/>
            <person name="Luebeck P.S."/>
            <person name="Margeot A."/>
            <person name="Metz B."/>
            <person name="Misra M."/>
            <person name="Nevalainen H."/>
            <person name="Omann M."/>
            <person name="Packer N."/>
            <person name="Perrone G."/>
            <person name="Uresti-Rivera E.E."/>
            <person name="Salamov A."/>
            <person name="Schmoll M."/>
            <person name="Seiboth B."/>
            <person name="Shapiro H."/>
            <person name="Sukno S."/>
            <person name="Tamayo-Ramos J.A."/>
            <person name="Tisch D."/>
            <person name="Wiest A."/>
            <person name="Wilkinson H.H."/>
            <person name="Zhang M."/>
            <person name="Coutinho P.M."/>
            <person name="Kenerley C.M."/>
            <person name="Monte E."/>
            <person name="Baker S.E."/>
            <person name="Grigoriev I.V."/>
        </authorList>
    </citation>
    <scope>NUCLEOTIDE SEQUENCE [LARGE SCALE GENOMIC DNA]</scope>
    <source>
        <strain evidence="19">Gv29-8 / FGSC 10586</strain>
    </source>
</reference>
<keyword evidence="9" id="KW-0443">Lipid metabolism</keyword>
<feature type="compositionally biased region" description="Polar residues" evidence="14">
    <location>
        <begin position="517"/>
        <end position="531"/>
    </location>
</feature>
<sequence length="1389" mass="153196">MPAAIADAPAVAMSFANNFWGKDDAGVGPLLDRMINSKQTCDELKSFYGARAAIEDEYARKLLNLSKKSLGTHESGTLKASLDTVRSELEATAKQHQSIAAQMKTELEEPLAAFAGGNKERRKIIQNTVEKLLKVKVQQTNQVNKTRDKYEQECLKIKGYLAQGHMVMGQEERRNKAKLEKTQISLATSNTEYENAVKVLEETTVRWNREWKAAADKFQDLEEERLDFTKNSLWTFANIASTVCVSDDASCEKIRLSLESMDVETDIITFITERGTGQEIPEAPKYINFVRGDVHDTQSEASEDEHNYTVAQFPRSINPAFRSSSPQPSTFESHHDPNSALANDLAHRPPVRPTGRDGAATPQKSPQKLLPAGRPSMDEQHRKQQPPSMDDRYRKQPPAPEDQFRRQLPPAEEQQQQQYGRQPPAADDQYRRQPPAADDQYRRQPPATEEQFRRSQTGSQPPSPYDSLHQSPKPSTPHDPYPKDGMTMLCRPGASSASSPQIQSARASGRDSRSEYSDPTSISSQEPQSGKMSPVKQDPPASASPDNRMLKKKSGFFQNHSPFRRKSTKDLQAAAAGNGQPSNRNTWHPSQSQGSTSPVRRPQPYGNSEPQTRNLLKERTASPEPIDANASLALGVGSNVLPVTTPDTSRQRPQQPVQKAEPEDPIAAALAELKNVNVGKQASVRMSADHYHGISTPVPNTDAAVTRGPPPPSYQAQTQVTRLGVPPPAVTSRAMKEATQKITGQGRSIFGGDDGRRGSVSSVASPISRPGTRGNDGSVSPATNRGASPQPQRRMSNDPRQTGRHSVSPNPYHDHRRNGSTTSLSQQNQGYYRGASPHGSTRGSTRGASPNPYRGDYNHSQSRPPSSYGGSEMAVQLAGGGGGGGDDRYGSTRSRSSVRPGSRAMGLYDGGHQRSRSVADPSRQYSRDGRPILHMARAMYMYQAAIPEELGFAKGDYLAVYRHQDDGWWEAEVHNGNGQIGLLMSITRLILWTFKLRLQANARYVRQETFQETARVVTSKPVQRAVVNIVLLVSGAVTLLCLAAVASVLFFQNFVPDQFVTTPIHLQYGLSSNPYGVAALTVPLLKSQQDYDISVTLSMPRSLPNVERGNFMISLYLLDSKISDTLEVSARKFANDHSDFEQSNVLFASRRPALLPYVDPVVSLASRILFLLYHLIVPTAQTCALHVPVAERVTFPTDSAIPLTAYVEVEAGQGIQIYSTSLTMTAQLSGLRWLMFHYRLLTFITFTMLFWVCELAFMMVAWAILSSLLGTSSGTMELKSHRSQRRPTTEGMTDSDDYDENDDGDDPSDYPQQFPTYGKQPPLKHEPDVKAEEEPRQPLHEIPVAGEEADDEEEEDGEDKSPRDSGIGTSYSGEGSSSVRKRSTRPSPE</sequence>
<dbReference type="InterPro" id="IPR031160">
    <property type="entry name" value="F_BAR_dom"/>
</dbReference>
<evidence type="ECO:0000256" key="14">
    <source>
        <dbReference type="SAM" id="MobiDB-lite"/>
    </source>
</evidence>
<dbReference type="Pfam" id="PF06775">
    <property type="entry name" value="Seipin"/>
    <property type="match status" value="1"/>
</dbReference>
<keyword evidence="7" id="KW-0256">Endoplasmic reticulum</keyword>
<feature type="compositionally biased region" description="Polar residues" evidence="14">
    <location>
        <begin position="858"/>
        <end position="869"/>
    </location>
</feature>
<dbReference type="OMA" id="ETTVRWN"/>
<dbReference type="GO" id="GO:0005789">
    <property type="term" value="C:endoplasmic reticulum membrane"/>
    <property type="evidence" value="ECO:0007669"/>
    <property type="project" value="UniProtKB-SubCell"/>
</dbReference>
<evidence type="ECO:0000256" key="15">
    <source>
        <dbReference type="SAM" id="Phobius"/>
    </source>
</evidence>
<dbReference type="GO" id="GO:0120104">
    <property type="term" value="C:mitotic actomyosin contractile ring, proximal layer"/>
    <property type="evidence" value="ECO:0007669"/>
    <property type="project" value="TreeGrafter"/>
</dbReference>
<organism evidence="18 19">
    <name type="scientific">Hypocrea virens (strain Gv29-8 / FGSC 10586)</name>
    <name type="common">Gliocladium virens</name>
    <name type="synonym">Trichoderma virens</name>
    <dbReference type="NCBI Taxonomy" id="413071"/>
    <lineage>
        <taxon>Eukaryota</taxon>
        <taxon>Fungi</taxon>
        <taxon>Dikarya</taxon>
        <taxon>Ascomycota</taxon>
        <taxon>Pezizomycotina</taxon>
        <taxon>Sordariomycetes</taxon>
        <taxon>Hypocreomycetidae</taxon>
        <taxon>Hypocreales</taxon>
        <taxon>Hypocreaceae</taxon>
        <taxon>Trichoderma</taxon>
    </lineage>
</organism>
<evidence type="ECO:0000256" key="11">
    <source>
        <dbReference type="ARBA" id="ARBA00023212"/>
    </source>
</evidence>
<feature type="compositionally biased region" description="Basic residues" evidence="14">
    <location>
        <begin position="1379"/>
        <end position="1389"/>
    </location>
</feature>
<dbReference type="PROSITE" id="PS51741">
    <property type="entry name" value="F_BAR"/>
    <property type="match status" value="1"/>
</dbReference>
<dbReference type="GO" id="GO:0005543">
    <property type="term" value="F:phospholipid binding"/>
    <property type="evidence" value="ECO:0007669"/>
    <property type="project" value="TreeGrafter"/>
</dbReference>
<evidence type="ECO:0008006" key="20">
    <source>
        <dbReference type="Google" id="ProtNLM"/>
    </source>
</evidence>
<accession>G9MP97</accession>
<feature type="transmembrane region" description="Helical" evidence="15">
    <location>
        <begin position="1025"/>
        <end position="1051"/>
    </location>
</feature>
<evidence type="ECO:0000259" key="17">
    <source>
        <dbReference type="PROSITE" id="PS51741"/>
    </source>
</evidence>
<dbReference type="InterPro" id="IPR009617">
    <property type="entry name" value="Seipin"/>
</dbReference>
<evidence type="ECO:0000256" key="4">
    <source>
        <dbReference type="ARBA" id="ARBA00022490"/>
    </source>
</evidence>
<dbReference type="InterPro" id="IPR036028">
    <property type="entry name" value="SH3-like_dom_sf"/>
</dbReference>
<feature type="compositionally biased region" description="Polar residues" evidence="14">
    <location>
        <begin position="321"/>
        <end position="331"/>
    </location>
</feature>
<feature type="compositionally biased region" description="Low complexity" evidence="14">
    <location>
        <begin position="406"/>
        <end position="426"/>
    </location>
</feature>
<feature type="compositionally biased region" description="Polar residues" evidence="14">
    <location>
        <begin position="838"/>
        <end position="848"/>
    </location>
</feature>
<dbReference type="eggNOG" id="KOG2398">
    <property type="taxonomic scope" value="Eukaryota"/>
</dbReference>
<dbReference type="OrthoDB" id="27823at2759"/>
<feature type="compositionally biased region" description="Polar residues" evidence="14">
    <location>
        <begin position="1367"/>
        <end position="1378"/>
    </location>
</feature>
<feature type="compositionally biased region" description="Polar residues" evidence="14">
    <location>
        <begin position="605"/>
        <end position="614"/>
    </location>
</feature>
<evidence type="ECO:0000256" key="13">
    <source>
        <dbReference type="PROSITE-ProRule" id="PRU01077"/>
    </source>
</evidence>
<dbReference type="EMBL" id="ABDF02000005">
    <property type="protein sequence ID" value="EHK23699.1"/>
    <property type="molecule type" value="Genomic_DNA"/>
</dbReference>
<evidence type="ECO:0000256" key="12">
    <source>
        <dbReference type="PROSITE-ProRule" id="PRU00192"/>
    </source>
</evidence>
<name>G9MP97_HYPVG</name>
<feature type="transmembrane region" description="Helical" evidence="15">
    <location>
        <begin position="1240"/>
        <end position="1265"/>
    </location>
</feature>
<keyword evidence="8 15" id="KW-1133">Transmembrane helix</keyword>
<evidence type="ECO:0000256" key="1">
    <source>
        <dbReference type="ARBA" id="ARBA00004245"/>
    </source>
</evidence>
<dbReference type="Pfam" id="PF00018">
    <property type="entry name" value="SH3_1"/>
    <property type="match status" value="1"/>
</dbReference>
<dbReference type="RefSeq" id="XP_013957907.1">
    <property type="nucleotide sequence ID" value="XM_014102432.1"/>
</dbReference>
<dbReference type="STRING" id="413071.G9MP97"/>
<evidence type="ECO:0000256" key="8">
    <source>
        <dbReference type="ARBA" id="ARBA00022989"/>
    </source>
</evidence>
<feature type="region of interest" description="Disordered" evidence="14">
    <location>
        <begin position="318"/>
        <end position="662"/>
    </location>
</feature>
<dbReference type="SMART" id="SM00055">
    <property type="entry name" value="FCH"/>
    <property type="match status" value="1"/>
</dbReference>
<keyword evidence="19" id="KW-1185">Reference proteome</keyword>
<dbReference type="CDD" id="cd07651">
    <property type="entry name" value="F-BAR_PombeCdc15_like"/>
    <property type="match status" value="1"/>
</dbReference>
<dbReference type="InterPro" id="IPR027267">
    <property type="entry name" value="AH/BAR_dom_sf"/>
</dbReference>
<dbReference type="GO" id="GO:0006629">
    <property type="term" value="P:lipid metabolic process"/>
    <property type="evidence" value="ECO:0007669"/>
    <property type="project" value="UniProtKB-KW"/>
</dbReference>
<dbReference type="PROSITE" id="PS50002">
    <property type="entry name" value="SH3"/>
    <property type="match status" value="1"/>
</dbReference>
<proteinExistence type="predicted"/>
<evidence type="ECO:0000256" key="10">
    <source>
        <dbReference type="ARBA" id="ARBA00023136"/>
    </source>
</evidence>
<evidence type="ECO:0000256" key="7">
    <source>
        <dbReference type="ARBA" id="ARBA00022824"/>
    </source>
</evidence>
<feature type="compositionally biased region" description="Polar residues" evidence="14">
    <location>
        <begin position="819"/>
        <end position="830"/>
    </location>
</feature>
<dbReference type="GeneID" id="25793578"/>
<dbReference type="InterPro" id="IPR001452">
    <property type="entry name" value="SH3_domain"/>
</dbReference>
<dbReference type="Gene3D" id="1.20.1270.60">
    <property type="entry name" value="Arfaptin homology (AH) domain/BAR domain"/>
    <property type="match status" value="1"/>
</dbReference>
<feature type="domain" description="SH3" evidence="16">
    <location>
        <begin position="931"/>
        <end position="993"/>
    </location>
</feature>
<evidence type="ECO:0000256" key="6">
    <source>
        <dbReference type="ARBA" id="ARBA00022692"/>
    </source>
</evidence>
<dbReference type="VEuPathDB" id="FungiDB:TRIVIDRAFT_36883"/>
<feature type="region of interest" description="Disordered" evidence="14">
    <location>
        <begin position="1276"/>
        <end position="1389"/>
    </location>
</feature>
<feature type="compositionally biased region" description="Polar residues" evidence="14">
    <location>
        <begin position="775"/>
        <end position="809"/>
    </location>
</feature>
<feature type="compositionally biased region" description="Acidic residues" evidence="14">
    <location>
        <begin position="1347"/>
        <end position="1358"/>
    </location>
</feature>
<evidence type="ECO:0000313" key="19">
    <source>
        <dbReference type="Proteomes" id="UP000007115"/>
    </source>
</evidence>
<comment type="subcellular location">
    <subcellularLocation>
        <location evidence="1">Cytoplasm</location>
        <location evidence="1">Cytoskeleton</location>
    </subcellularLocation>
    <subcellularLocation>
        <location evidence="2">Endoplasmic reticulum membrane</location>
        <topology evidence="2">Multi-pass membrane protein</topology>
    </subcellularLocation>
</comment>
<evidence type="ECO:0000256" key="5">
    <source>
        <dbReference type="ARBA" id="ARBA00022553"/>
    </source>
</evidence>
<keyword evidence="5" id="KW-0597">Phosphoprotein</keyword>
<keyword evidence="6 15" id="KW-0812">Transmembrane</keyword>
<dbReference type="SUPFAM" id="SSF50044">
    <property type="entry name" value="SH3-domain"/>
    <property type="match status" value="1"/>
</dbReference>
<feature type="compositionally biased region" description="Acidic residues" evidence="14">
    <location>
        <begin position="1293"/>
        <end position="1308"/>
    </location>
</feature>
<dbReference type="GO" id="GO:0009898">
    <property type="term" value="C:cytoplasmic side of plasma membrane"/>
    <property type="evidence" value="ECO:0007669"/>
    <property type="project" value="TreeGrafter"/>
</dbReference>
<feature type="compositionally biased region" description="Basic and acidic residues" evidence="14">
    <location>
        <begin position="1323"/>
        <end position="1339"/>
    </location>
</feature>
<comment type="caution">
    <text evidence="18">The sequence shown here is derived from an EMBL/GenBank/DDBJ whole genome shotgun (WGS) entry which is preliminary data.</text>
</comment>
<dbReference type="Pfam" id="PF00611">
    <property type="entry name" value="FCH"/>
    <property type="match status" value="1"/>
</dbReference>
<dbReference type="HOGENOM" id="CLU_003525_0_0_1"/>
<evidence type="ECO:0000313" key="18">
    <source>
        <dbReference type="EMBL" id="EHK23699.1"/>
    </source>
</evidence>
<dbReference type="PANTHER" id="PTHR23065">
    <property type="entry name" value="PROLINE-SERINE-THREONINE PHOSPHATASE INTERACTING PROTEIN 1"/>
    <property type="match status" value="1"/>
</dbReference>
<keyword evidence="13" id="KW-0175">Coiled coil</keyword>
<feature type="region of interest" description="Disordered" evidence="14">
    <location>
        <begin position="695"/>
        <end position="718"/>
    </location>
</feature>
<feature type="compositionally biased region" description="Polar residues" evidence="14">
    <location>
        <begin position="641"/>
        <end position="657"/>
    </location>
</feature>
<feature type="domain" description="F-BAR" evidence="17">
    <location>
        <begin position="13"/>
        <end position="266"/>
    </location>
</feature>
<feature type="region of interest" description="Disordered" evidence="14">
    <location>
        <begin position="732"/>
        <end position="927"/>
    </location>
</feature>